<evidence type="ECO:0000313" key="2">
    <source>
        <dbReference type="EMBL" id="KAK2878269.1"/>
    </source>
</evidence>
<feature type="compositionally biased region" description="Polar residues" evidence="1">
    <location>
        <begin position="115"/>
        <end position="127"/>
    </location>
</feature>
<accession>A0AA88PD91</accession>
<name>A0AA88PD91_9TELE</name>
<gene>
    <name evidence="2" type="ORF">Q8A67_019060</name>
</gene>
<comment type="caution">
    <text evidence="2">The sequence shown here is derived from an EMBL/GenBank/DDBJ whole genome shotgun (WGS) entry which is preliminary data.</text>
</comment>
<dbReference type="Proteomes" id="UP001187343">
    <property type="component" value="Unassembled WGS sequence"/>
</dbReference>
<reference evidence="2" key="1">
    <citation type="submission" date="2023-08" db="EMBL/GenBank/DDBJ databases">
        <title>Chromosome-level Genome Assembly of mud carp (Cirrhinus molitorella).</title>
        <authorList>
            <person name="Liu H."/>
        </authorList>
    </citation>
    <scope>NUCLEOTIDE SEQUENCE</scope>
    <source>
        <strain evidence="2">Prfri</strain>
        <tissue evidence="2">Muscle</tissue>
    </source>
</reference>
<evidence type="ECO:0000313" key="3">
    <source>
        <dbReference type="Proteomes" id="UP001187343"/>
    </source>
</evidence>
<sequence>MRVCLVRGALGEVERYDASVNSKNKCGGMARAAVSRQAADGRLCDITKWMAAVGTTLVPPAKRPTCKRTLKRNPIRALESVRCRFFPFPSFAFPRRSGKEEHMPAAGRPPEELNQRSPALNQASGENPSHLRPRPARTRAQRLCFMVERSSLFSCAPQSSITRGFAGIPMCGGMLLPLWNAAEKSCCQSAHTHSCSYIQG</sequence>
<keyword evidence="3" id="KW-1185">Reference proteome</keyword>
<protein>
    <submittedName>
        <fullName evidence="2">Uncharacterized protein</fullName>
    </submittedName>
</protein>
<organism evidence="2 3">
    <name type="scientific">Cirrhinus molitorella</name>
    <name type="common">mud carp</name>
    <dbReference type="NCBI Taxonomy" id="172907"/>
    <lineage>
        <taxon>Eukaryota</taxon>
        <taxon>Metazoa</taxon>
        <taxon>Chordata</taxon>
        <taxon>Craniata</taxon>
        <taxon>Vertebrata</taxon>
        <taxon>Euteleostomi</taxon>
        <taxon>Actinopterygii</taxon>
        <taxon>Neopterygii</taxon>
        <taxon>Teleostei</taxon>
        <taxon>Ostariophysi</taxon>
        <taxon>Cypriniformes</taxon>
        <taxon>Cyprinidae</taxon>
        <taxon>Labeoninae</taxon>
        <taxon>Labeonini</taxon>
        <taxon>Cirrhinus</taxon>
    </lineage>
</organism>
<proteinExistence type="predicted"/>
<feature type="compositionally biased region" description="Basic and acidic residues" evidence="1">
    <location>
        <begin position="97"/>
        <end position="114"/>
    </location>
</feature>
<evidence type="ECO:0000256" key="1">
    <source>
        <dbReference type="SAM" id="MobiDB-lite"/>
    </source>
</evidence>
<dbReference type="AlphaFoldDB" id="A0AA88PD91"/>
<feature type="region of interest" description="Disordered" evidence="1">
    <location>
        <begin position="96"/>
        <end position="135"/>
    </location>
</feature>
<dbReference type="EMBL" id="JAUYZG010000019">
    <property type="protein sequence ID" value="KAK2878269.1"/>
    <property type="molecule type" value="Genomic_DNA"/>
</dbReference>